<sequence length="154" mass="17171">MQKKTRTIISIIVAVIIILGGWYLYASHSVASHVPGHVYQYSGVSDNQNAYMTFSKDSDEAVVTPDKSTAMKANNNSSDFDNVYRSQADQGKWNYKAQGSKLTLSKNQDGKVSMWQYNNVLVFGKKMHSSSFTYQIANAGQGVDHKSTNFTRVK</sequence>
<feature type="transmembrane region" description="Helical" evidence="1">
    <location>
        <begin position="7"/>
        <end position="25"/>
    </location>
</feature>
<organism evidence="2 3">
    <name type="scientific">Limosilactobacillus frumenti DSM 13145</name>
    <dbReference type="NCBI Taxonomy" id="1423746"/>
    <lineage>
        <taxon>Bacteria</taxon>
        <taxon>Bacillati</taxon>
        <taxon>Bacillota</taxon>
        <taxon>Bacilli</taxon>
        <taxon>Lactobacillales</taxon>
        <taxon>Lactobacillaceae</taxon>
        <taxon>Limosilactobacillus</taxon>
    </lineage>
</organism>
<dbReference type="EMBL" id="AZER01000005">
    <property type="protein sequence ID" value="KRL28539.1"/>
    <property type="molecule type" value="Genomic_DNA"/>
</dbReference>
<reference evidence="2 3" key="1">
    <citation type="journal article" date="2015" name="Genome Announc.">
        <title>Expanding the biotechnology potential of lactobacilli through comparative genomics of 213 strains and associated genera.</title>
        <authorList>
            <person name="Sun Z."/>
            <person name="Harris H.M."/>
            <person name="McCann A."/>
            <person name="Guo C."/>
            <person name="Argimon S."/>
            <person name="Zhang W."/>
            <person name="Yang X."/>
            <person name="Jeffery I.B."/>
            <person name="Cooney J.C."/>
            <person name="Kagawa T.F."/>
            <person name="Liu W."/>
            <person name="Song Y."/>
            <person name="Salvetti E."/>
            <person name="Wrobel A."/>
            <person name="Rasinkangas P."/>
            <person name="Parkhill J."/>
            <person name="Rea M.C."/>
            <person name="O'Sullivan O."/>
            <person name="Ritari J."/>
            <person name="Douillard F.P."/>
            <person name="Paul Ross R."/>
            <person name="Yang R."/>
            <person name="Briner A.E."/>
            <person name="Felis G.E."/>
            <person name="de Vos W.M."/>
            <person name="Barrangou R."/>
            <person name="Klaenhammer T.R."/>
            <person name="Caufield P.W."/>
            <person name="Cui Y."/>
            <person name="Zhang H."/>
            <person name="O'Toole P.W."/>
        </authorList>
    </citation>
    <scope>NUCLEOTIDE SEQUENCE [LARGE SCALE GENOMIC DNA]</scope>
    <source>
        <strain evidence="2 3">DSM 13145</strain>
    </source>
</reference>
<dbReference type="RefSeq" id="WP_057748400.1">
    <property type="nucleotide sequence ID" value="NZ_AZER01000005.1"/>
</dbReference>
<dbReference type="STRING" id="1423746.FD27_GL000054"/>
<evidence type="ECO:0000313" key="3">
    <source>
        <dbReference type="Proteomes" id="UP000051445"/>
    </source>
</evidence>
<keyword evidence="1" id="KW-0812">Transmembrane</keyword>
<protein>
    <submittedName>
        <fullName evidence="2">Uncharacterized protein</fullName>
    </submittedName>
</protein>
<dbReference type="Proteomes" id="UP000051445">
    <property type="component" value="Unassembled WGS sequence"/>
</dbReference>
<name>A0A0R1PI38_9LACO</name>
<dbReference type="AlphaFoldDB" id="A0A0R1PI38"/>
<proteinExistence type="predicted"/>
<dbReference type="OrthoDB" id="2219632at2"/>
<gene>
    <name evidence="2" type="ORF">FD27_GL000054</name>
</gene>
<accession>A0A0R1PI38</accession>
<keyword evidence="1" id="KW-0472">Membrane</keyword>
<keyword evidence="3" id="KW-1185">Reference proteome</keyword>
<keyword evidence="1" id="KW-1133">Transmembrane helix</keyword>
<evidence type="ECO:0000313" key="2">
    <source>
        <dbReference type="EMBL" id="KRL28539.1"/>
    </source>
</evidence>
<evidence type="ECO:0000256" key="1">
    <source>
        <dbReference type="SAM" id="Phobius"/>
    </source>
</evidence>
<comment type="caution">
    <text evidence="2">The sequence shown here is derived from an EMBL/GenBank/DDBJ whole genome shotgun (WGS) entry which is preliminary data.</text>
</comment>
<dbReference type="PATRIC" id="fig|1423746.3.peg.56"/>